<evidence type="ECO:0000313" key="1">
    <source>
        <dbReference type="EMBL" id="RMZ67904.1"/>
    </source>
</evidence>
<evidence type="ECO:0000313" key="2">
    <source>
        <dbReference type="Proteomes" id="UP000265663"/>
    </source>
</evidence>
<organism evidence="1 2">
    <name type="scientific">Pyrenophora seminiperda CCB06</name>
    <dbReference type="NCBI Taxonomy" id="1302712"/>
    <lineage>
        <taxon>Eukaryota</taxon>
        <taxon>Fungi</taxon>
        <taxon>Dikarya</taxon>
        <taxon>Ascomycota</taxon>
        <taxon>Pezizomycotina</taxon>
        <taxon>Dothideomycetes</taxon>
        <taxon>Pleosporomycetidae</taxon>
        <taxon>Pleosporales</taxon>
        <taxon>Pleosporineae</taxon>
        <taxon>Pleosporaceae</taxon>
        <taxon>Pyrenophora</taxon>
    </lineage>
</organism>
<keyword evidence="2" id="KW-1185">Reference proteome</keyword>
<accession>A0A3M7M0H0</accession>
<proteinExistence type="predicted"/>
<sequence>MPPTSTTSETENIYIITYRRNGKLVNIGRTNVANIKVRVEQLNQACGKKDSGEPIWEVRCESLDKATKEREESRLVSLIDSEGYDELELTKDGDWVLPDSTAGNKRKIKNEDRSWELENLKDWWITKKSECIYIQKMEGGMQN</sequence>
<dbReference type="EMBL" id="KE747814">
    <property type="protein sequence ID" value="RMZ67904.1"/>
    <property type="molecule type" value="Genomic_DNA"/>
</dbReference>
<name>A0A3M7M0H0_9PLEO</name>
<dbReference type="Proteomes" id="UP000265663">
    <property type="component" value="Unassembled WGS sequence"/>
</dbReference>
<gene>
    <name evidence="1" type="ORF">GMOD_00003971</name>
</gene>
<dbReference type="AlphaFoldDB" id="A0A3M7M0H0"/>
<reference evidence="1 2" key="1">
    <citation type="journal article" date="2014" name="PLoS ONE">
        <title>De novo Genome Assembly of the Fungal Plant Pathogen Pyrenophora semeniperda.</title>
        <authorList>
            <person name="Soliai M.M."/>
            <person name="Meyer S.E."/>
            <person name="Udall J.A."/>
            <person name="Elzinga D.E."/>
            <person name="Hermansen R.A."/>
            <person name="Bodily P.M."/>
            <person name="Hart A.A."/>
            <person name="Coleman C.E."/>
        </authorList>
    </citation>
    <scope>NUCLEOTIDE SEQUENCE [LARGE SCALE GENOMIC DNA]</scope>
    <source>
        <strain evidence="1 2">CCB06</strain>
        <tissue evidence="1">Mycelium</tissue>
    </source>
</reference>
<protein>
    <submittedName>
        <fullName evidence="1">Uncharacterized protein</fullName>
    </submittedName>
</protein>